<dbReference type="Proteomes" id="UP000054166">
    <property type="component" value="Unassembled WGS sequence"/>
</dbReference>
<evidence type="ECO:0000313" key="2">
    <source>
        <dbReference type="Proteomes" id="UP000054166"/>
    </source>
</evidence>
<reference evidence="2" key="2">
    <citation type="submission" date="2015-01" db="EMBL/GenBank/DDBJ databases">
        <title>Evolutionary Origins and Diversification of the Mycorrhizal Mutualists.</title>
        <authorList>
            <consortium name="DOE Joint Genome Institute"/>
            <consortium name="Mycorrhizal Genomics Consortium"/>
            <person name="Kohler A."/>
            <person name="Kuo A."/>
            <person name="Nagy L.G."/>
            <person name="Floudas D."/>
            <person name="Copeland A."/>
            <person name="Barry K.W."/>
            <person name="Cichocki N."/>
            <person name="Veneault-Fourrey C."/>
            <person name="LaButti K."/>
            <person name="Lindquist E.A."/>
            <person name="Lipzen A."/>
            <person name="Lundell T."/>
            <person name="Morin E."/>
            <person name="Murat C."/>
            <person name="Riley R."/>
            <person name="Ohm R."/>
            <person name="Sun H."/>
            <person name="Tunlid A."/>
            <person name="Henrissat B."/>
            <person name="Grigoriev I.V."/>
            <person name="Hibbett D.S."/>
            <person name="Martin F."/>
        </authorList>
    </citation>
    <scope>NUCLEOTIDE SEQUENCE [LARGE SCALE GENOMIC DNA]</scope>
    <source>
        <strain evidence="2">F 1598</strain>
    </source>
</reference>
<dbReference type="EMBL" id="KN833031">
    <property type="protein sequence ID" value="KIM76842.1"/>
    <property type="molecule type" value="Genomic_DNA"/>
</dbReference>
<dbReference type="AlphaFoldDB" id="A0A0C3BHJ9"/>
<dbReference type="STRING" id="765440.A0A0C3BHJ9"/>
<sequence length="153" mass="17196">MAGPPQMPSFLQYLDSAAETRHPIRLMHEHSPVLSLQEVLDGSKPSALGGRVPGLRAVLSKYFMRISCINGLLQNNRHTLAYDRKWRGSDGKLWQLINHRVDAIAAWGGVEEQMQVGVESERLYVGRVLCQAVPGIVFEKRERVIHGVKPKFV</sequence>
<organism evidence="1 2">
    <name type="scientific">Piloderma croceum (strain F 1598)</name>
    <dbReference type="NCBI Taxonomy" id="765440"/>
    <lineage>
        <taxon>Eukaryota</taxon>
        <taxon>Fungi</taxon>
        <taxon>Dikarya</taxon>
        <taxon>Basidiomycota</taxon>
        <taxon>Agaricomycotina</taxon>
        <taxon>Agaricomycetes</taxon>
        <taxon>Agaricomycetidae</taxon>
        <taxon>Atheliales</taxon>
        <taxon>Atheliaceae</taxon>
        <taxon>Piloderma</taxon>
    </lineage>
</organism>
<protein>
    <submittedName>
        <fullName evidence="1">Uncharacterized protein</fullName>
    </submittedName>
</protein>
<gene>
    <name evidence="1" type="ORF">PILCRDRAFT_638692</name>
</gene>
<evidence type="ECO:0000313" key="1">
    <source>
        <dbReference type="EMBL" id="KIM76842.1"/>
    </source>
</evidence>
<accession>A0A0C3BHJ9</accession>
<proteinExistence type="predicted"/>
<keyword evidence="2" id="KW-1185">Reference proteome</keyword>
<dbReference type="InParanoid" id="A0A0C3BHJ9"/>
<dbReference type="HOGENOM" id="CLU_1713998_0_0_1"/>
<name>A0A0C3BHJ9_PILCF</name>
<reference evidence="1 2" key="1">
    <citation type="submission" date="2014-04" db="EMBL/GenBank/DDBJ databases">
        <authorList>
            <consortium name="DOE Joint Genome Institute"/>
            <person name="Kuo A."/>
            <person name="Tarkka M."/>
            <person name="Buscot F."/>
            <person name="Kohler A."/>
            <person name="Nagy L.G."/>
            <person name="Floudas D."/>
            <person name="Copeland A."/>
            <person name="Barry K.W."/>
            <person name="Cichocki N."/>
            <person name="Veneault-Fourrey C."/>
            <person name="LaButti K."/>
            <person name="Lindquist E.A."/>
            <person name="Lipzen A."/>
            <person name="Lundell T."/>
            <person name="Morin E."/>
            <person name="Murat C."/>
            <person name="Sun H."/>
            <person name="Tunlid A."/>
            <person name="Henrissat B."/>
            <person name="Grigoriev I.V."/>
            <person name="Hibbett D.S."/>
            <person name="Martin F."/>
            <person name="Nordberg H.P."/>
            <person name="Cantor M.N."/>
            <person name="Hua S.X."/>
        </authorList>
    </citation>
    <scope>NUCLEOTIDE SEQUENCE [LARGE SCALE GENOMIC DNA]</scope>
    <source>
        <strain evidence="1 2">F 1598</strain>
    </source>
</reference>